<proteinExistence type="predicted"/>
<dbReference type="RefSeq" id="WP_319832566.1">
    <property type="nucleotide sequence ID" value="NZ_CP138858.1"/>
</dbReference>
<dbReference type="PANTHER" id="PTHR45953">
    <property type="entry name" value="IDURONATE 2-SULFATASE"/>
    <property type="match status" value="1"/>
</dbReference>
<evidence type="ECO:0000313" key="5">
    <source>
        <dbReference type="EMBL" id="WPJ95688.1"/>
    </source>
</evidence>
<dbReference type="PANTHER" id="PTHR45953:SF1">
    <property type="entry name" value="IDURONATE 2-SULFATASE"/>
    <property type="match status" value="1"/>
</dbReference>
<accession>A0ABZ0RJN9</accession>
<gene>
    <name evidence="5" type="ORF">SH580_19910</name>
</gene>
<sequence length="512" mass="57703">MKLQQALLVSALSLLAVSGLVAKQRPNIIFLLSDDQSTYSVGCYGNPDVQTPQMDKLGAEGMIFDRHYDTTAICMASRANILTGMYEYKTGTNFFHGDMRPEVWAKSYPVLLREAGYLSAFAGKFGLEVEGKGLCEEDFDVWGGGPQQTSYETSKNKSMAKYAEEFPHSTLSYGAFGRDVIRAAVKQDKPLLLSISFKAPHKPSVADPRFDPIYADKVFTKPGNYGREHAEGRAPQSKQGRQYVYFSDWGYDSNYDEVMRTYHQQVYAIDVAIGMIRDELEAQGIADNTVIIFTSDNGYICGSHGYASKVLPMEEASRVPLMIYDPRVKTAGQGLRTQMLTGNIDFAPTILELAGVPIPENMDGKSLLPILKDPTKGGHEQLTLMNTFGPDATKAMSTVDGRYKYTFWWYGDDDMDPTEELYDLEKDPLELVNLASNPEFAPVMEQMRQKYDQGYEHLEQEAVDYNGYQRYVSLFDRELPIDQKQLEESRPINRKNPQAKKTKKAKKNKKDK</sequence>
<organism evidence="5 6">
    <name type="scientific">Coraliomargarita algicola</name>
    <dbReference type="NCBI Taxonomy" id="3092156"/>
    <lineage>
        <taxon>Bacteria</taxon>
        <taxon>Pseudomonadati</taxon>
        <taxon>Verrucomicrobiota</taxon>
        <taxon>Opitutia</taxon>
        <taxon>Puniceicoccales</taxon>
        <taxon>Coraliomargaritaceae</taxon>
        <taxon>Coraliomargarita</taxon>
    </lineage>
</organism>
<feature type="compositionally biased region" description="Basic residues" evidence="3">
    <location>
        <begin position="497"/>
        <end position="512"/>
    </location>
</feature>
<evidence type="ECO:0000313" key="6">
    <source>
        <dbReference type="Proteomes" id="UP001324993"/>
    </source>
</evidence>
<keyword evidence="6" id="KW-1185">Reference proteome</keyword>
<feature type="domain" description="Sulfatase N-terminal" evidence="4">
    <location>
        <begin position="26"/>
        <end position="356"/>
    </location>
</feature>
<dbReference type="CDD" id="cd16031">
    <property type="entry name" value="G6S_like"/>
    <property type="match status" value="1"/>
</dbReference>
<feature type="region of interest" description="Disordered" evidence="3">
    <location>
        <begin position="482"/>
        <end position="512"/>
    </location>
</feature>
<feature type="compositionally biased region" description="Basic and acidic residues" evidence="3">
    <location>
        <begin position="482"/>
        <end position="491"/>
    </location>
</feature>
<keyword evidence="1" id="KW-0479">Metal-binding</keyword>
<keyword evidence="2" id="KW-0378">Hydrolase</keyword>
<dbReference type="Pfam" id="PF00884">
    <property type="entry name" value="Sulfatase"/>
    <property type="match status" value="1"/>
</dbReference>
<reference evidence="5 6" key="1">
    <citation type="submission" date="2023-11" db="EMBL/GenBank/DDBJ databases">
        <title>Coraliomargarita sp. nov., isolated from marine algae.</title>
        <authorList>
            <person name="Lee J.K."/>
            <person name="Baek J.H."/>
            <person name="Kim J.M."/>
            <person name="Choi D.G."/>
            <person name="Jeon C.O."/>
        </authorList>
    </citation>
    <scope>NUCLEOTIDE SEQUENCE [LARGE SCALE GENOMIC DNA]</scope>
    <source>
        <strain evidence="5 6">J2-16</strain>
    </source>
</reference>
<dbReference type="EMBL" id="CP138858">
    <property type="protein sequence ID" value="WPJ95688.1"/>
    <property type="molecule type" value="Genomic_DNA"/>
</dbReference>
<dbReference type="SUPFAM" id="SSF53649">
    <property type="entry name" value="Alkaline phosphatase-like"/>
    <property type="match status" value="1"/>
</dbReference>
<evidence type="ECO:0000256" key="2">
    <source>
        <dbReference type="ARBA" id="ARBA00022801"/>
    </source>
</evidence>
<protein>
    <submittedName>
        <fullName evidence="5">Sulfatase</fullName>
    </submittedName>
</protein>
<name>A0ABZ0RJN9_9BACT</name>
<dbReference type="InterPro" id="IPR000917">
    <property type="entry name" value="Sulfatase_N"/>
</dbReference>
<dbReference type="Proteomes" id="UP001324993">
    <property type="component" value="Chromosome"/>
</dbReference>
<dbReference type="InterPro" id="IPR017850">
    <property type="entry name" value="Alkaline_phosphatase_core_sf"/>
</dbReference>
<dbReference type="Gene3D" id="3.40.720.10">
    <property type="entry name" value="Alkaline Phosphatase, subunit A"/>
    <property type="match status" value="1"/>
</dbReference>
<evidence type="ECO:0000259" key="4">
    <source>
        <dbReference type="Pfam" id="PF00884"/>
    </source>
</evidence>
<evidence type="ECO:0000256" key="3">
    <source>
        <dbReference type="SAM" id="MobiDB-lite"/>
    </source>
</evidence>
<evidence type="ECO:0000256" key="1">
    <source>
        <dbReference type="ARBA" id="ARBA00022723"/>
    </source>
</evidence>